<evidence type="ECO:0000313" key="2">
    <source>
        <dbReference type="Proteomes" id="UP001241926"/>
    </source>
</evidence>
<evidence type="ECO:0000313" key="1">
    <source>
        <dbReference type="EMBL" id="MDL2077850.1"/>
    </source>
</evidence>
<gene>
    <name evidence="1" type="ORF">QNN03_15540</name>
</gene>
<keyword evidence="2" id="KW-1185">Reference proteome</keyword>
<name>A0ABT7IZ30_9ACTN</name>
<comment type="caution">
    <text evidence="1">The sequence shown here is derived from an EMBL/GenBank/DDBJ whole genome shotgun (WGS) entry which is preliminary data.</text>
</comment>
<proteinExistence type="predicted"/>
<reference evidence="1 2" key="1">
    <citation type="submission" date="2023-05" db="EMBL/GenBank/DDBJ databases">
        <title>Streptomyces fuscus sp. nov., a brown-black pigment producing actinomyces isolated from dry sand of Sea duck farm.</title>
        <authorList>
            <person name="Xie J."/>
            <person name="Shen N."/>
        </authorList>
    </citation>
    <scope>NUCLEOTIDE SEQUENCE [LARGE SCALE GENOMIC DNA]</scope>
    <source>
        <strain evidence="1 2">GXMU-J15</strain>
    </source>
</reference>
<dbReference type="Proteomes" id="UP001241926">
    <property type="component" value="Unassembled WGS sequence"/>
</dbReference>
<organism evidence="1 2">
    <name type="scientific">Streptomyces fuscus</name>
    <dbReference type="NCBI Taxonomy" id="3048495"/>
    <lineage>
        <taxon>Bacteria</taxon>
        <taxon>Bacillati</taxon>
        <taxon>Actinomycetota</taxon>
        <taxon>Actinomycetes</taxon>
        <taxon>Kitasatosporales</taxon>
        <taxon>Streptomycetaceae</taxon>
        <taxon>Streptomyces</taxon>
    </lineage>
</organism>
<dbReference type="RefSeq" id="WP_285433116.1">
    <property type="nucleotide sequence ID" value="NZ_JASJUS010000013.1"/>
</dbReference>
<dbReference type="EMBL" id="JASJUS010000013">
    <property type="protein sequence ID" value="MDL2077850.1"/>
    <property type="molecule type" value="Genomic_DNA"/>
</dbReference>
<accession>A0ABT7IZ30</accession>
<sequence>MTLFIGVSLVNDRAATALWTSADEERRIFGKALALSNRKAEYLDLVQIGDDNVLYAAGDQTAYEMIDSRRVSLGSL</sequence>
<protein>
    <submittedName>
        <fullName evidence="1">Uncharacterized protein</fullName>
    </submittedName>
</protein>